<accession>A0ABW3CEU9</accession>
<organism evidence="4 5">
    <name type="scientific">Actinomadura adrarensis</name>
    <dbReference type="NCBI Taxonomy" id="1819600"/>
    <lineage>
        <taxon>Bacteria</taxon>
        <taxon>Bacillati</taxon>
        <taxon>Actinomycetota</taxon>
        <taxon>Actinomycetes</taxon>
        <taxon>Streptosporangiales</taxon>
        <taxon>Thermomonosporaceae</taxon>
        <taxon>Actinomadura</taxon>
    </lineage>
</organism>
<dbReference type="NCBIfam" id="TIGR00026">
    <property type="entry name" value="hi_GC_TIGR00026"/>
    <property type="match status" value="1"/>
</dbReference>
<name>A0ABW3CEU9_9ACTN</name>
<dbReference type="Pfam" id="PF04075">
    <property type="entry name" value="F420H2_quin_red"/>
    <property type="match status" value="1"/>
</dbReference>
<gene>
    <name evidence="4" type="ORF">ACFQ07_07590</name>
</gene>
<dbReference type="InterPro" id="IPR004378">
    <property type="entry name" value="F420H2_quin_Rdtase"/>
</dbReference>
<dbReference type="Gene3D" id="2.30.110.10">
    <property type="entry name" value="Electron Transport, Fmn-binding Protein, Chain A"/>
    <property type="match status" value="1"/>
</dbReference>
<evidence type="ECO:0000256" key="2">
    <source>
        <dbReference type="ARBA" id="ARBA00049106"/>
    </source>
</evidence>
<evidence type="ECO:0000313" key="4">
    <source>
        <dbReference type="EMBL" id="MFD0852077.1"/>
    </source>
</evidence>
<comment type="catalytic activity">
    <reaction evidence="2">
        <text>oxidized coenzyme F420-(gamma-L-Glu)(n) + a quinol + H(+) = reduced coenzyme F420-(gamma-L-Glu)(n) + a quinone</text>
        <dbReference type="Rhea" id="RHEA:39663"/>
        <dbReference type="Rhea" id="RHEA-COMP:12939"/>
        <dbReference type="Rhea" id="RHEA-COMP:14378"/>
        <dbReference type="ChEBI" id="CHEBI:15378"/>
        <dbReference type="ChEBI" id="CHEBI:24646"/>
        <dbReference type="ChEBI" id="CHEBI:132124"/>
        <dbReference type="ChEBI" id="CHEBI:133980"/>
        <dbReference type="ChEBI" id="CHEBI:139511"/>
    </reaction>
</comment>
<comment type="similarity">
    <text evidence="1">Belongs to the F420H(2)-dependent quinone reductase family.</text>
</comment>
<dbReference type="Proteomes" id="UP001597083">
    <property type="component" value="Unassembled WGS sequence"/>
</dbReference>
<sequence>PVSGACGAGTSRPVEKVTPPAPPTGVRRLLWRLPIHLYRLRLGRFLGHRLMLLTHTGRVSGRQRQAVIEVVHRDDHGYVAASGFGPRADWYRNVMARPEVTLQVAGRTLLATATQIAPGESAEIMARYATRHPSTARRLCKLMGFTVNGTEEDYREIGRQIPFVRFTPR</sequence>
<feature type="region of interest" description="Disordered" evidence="3">
    <location>
        <begin position="1"/>
        <end position="21"/>
    </location>
</feature>
<evidence type="ECO:0000313" key="5">
    <source>
        <dbReference type="Proteomes" id="UP001597083"/>
    </source>
</evidence>
<evidence type="ECO:0000256" key="3">
    <source>
        <dbReference type="SAM" id="MobiDB-lite"/>
    </source>
</evidence>
<evidence type="ECO:0000256" key="1">
    <source>
        <dbReference type="ARBA" id="ARBA00008710"/>
    </source>
</evidence>
<comment type="caution">
    <text evidence="4">The sequence shown here is derived from an EMBL/GenBank/DDBJ whole genome shotgun (WGS) entry which is preliminary data.</text>
</comment>
<dbReference type="PANTHER" id="PTHR39428">
    <property type="entry name" value="F420H(2)-DEPENDENT QUINONE REDUCTASE RV1261C"/>
    <property type="match status" value="1"/>
</dbReference>
<dbReference type="EMBL" id="JBHTIR010001045">
    <property type="protein sequence ID" value="MFD0852077.1"/>
    <property type="molecule type" value="Genomic_DNA"/>
</dbReference>
<feature type="non-terminal residue" evidence="4">
    <location>
        <position position="1"/>
    </location>
</feature>
<keyword evidence="5" id="KW-1185">Reference proteome</keyword>
<reference evidence="5" key="1">
    <citation type="journal article" date="2019" name="Int. J. Syst. Evol. Microbiol.">
        <title>The Global Catalogue of Microorganisms (GCM) 10K type strain sequencing project: providing services to taxonomists for standard genome sequencing and annotation.</title>
        <authorList>
            <consortium name="The Broad Institute Genomics Platform"/>
            <consortium name="The Broad Institute Genome Sequencing Center for Infectious Disease"/>
            <person name="Wu L."/>
            <person name="Ma J."/>
        </authorList>
    </citation>
    <scope>NUCLEOTIDE SEQUENCE [LARGE SCALE GENOMIC DNA]</scope>
    <source>
        <strain evidence="5">JCM 31696</strain>
    </source>
</reference>
<dbReference type="PANTHER" id="PTHR39428:SF1">
    <property type="entry name" value="F420H(2)-DEPENDENT QUINONE REDUCTASE RV1261C"/>
    <property type="match status" value="1"/>
</dbReference>
<dbReference type="InterPro" id="IPR012349">
    <property type="entry name" value="Split_barrel_FMN-bd"/>
</dbReference>
<protein>
    <submittedName>
        <fullName evidence="4">Nitroreductase family deazaflavin-dependent oxidoreductase</fullName>
    </submittedName>
</protein>
<proteinExistence type="inferred from homology"/>